<evidence type="ECO:0000256" key="5">
    <source>
        <dbReference type="ARBA" id="ARBA00023242"/>
    </source>
</evidence>
<evidence type="ECO:0000313" key="8">
    <source>
        <dbReference type="Proteomes" id="UP001642260"/>
    </source>
</evidence>
<dbReference type="GO" id="GO:0003677">
    <property type="term" value="F:DNA binding"/>
    <property type="evidence" value="ECO:0007669"/>
    <property type="project" value="UniProtKB-KW"/>
</dbReference>
<evidence type="ECO:0000256" key="2">
    <source>
        <dbReference type="ARBA" id="ARBA00023015"/>
    </source>
</evidence>
<organism evidence="7 8">
    <name type="scientific">Eruca vesicaria subsp. sativa</name>
    <name type="common">Garden rocket</name>
    <name type="synonym">Eruca sativa</name>
    <dbReference type="NCBI Taxonomy" id="29727"/>
    <lineage>
        <taxon>Eukaryota</taxon>
        <taxon>Viridiplantae</taxon>
        <taxon>Streptophyta</taxon>
        <taxon>Embryophyta</taxon>
        <taxon>Tracheophyta</taxon>
        <taxon>Spermatophyta</taxon>
        <taxon>Magnoliopsida</taxon>
        <taxon>eudicotyledons</taxon>
        <taxon>Gunneridae</taxon>
        <taxon>Pentapetalae</taxon>
        <taxon>rosids</taxon>
        <taxon>malvids</taxon>
        <taxon>Brassicales</taxon>
        <taxon>Brassicaceae</taxon>
        <taxon>Brassiceae</taxon>
        <taxon>Eruca</taxon>
    </lineage>
</organism>
<keyword evidence="5" id="KW-0539">Nucleus</keyword>
<feature type="domain" description="BHLH" evidence="6">
    <location>
        <begin position="56"/>
        <end position="105"/>
    </location>
</feature>
<name>A0ABC8JKZ6_ERUVS</name>
<dbReference type="InterPro" id="IPR045847">
    <property type="entry name" value="AIG1-like"/>
</dbReference>
<protein>
    <recommendedName>
        <fullName evidence="6">BHLH domain-containing protein</fullName>
    </recommendedName>
</protein>
<comment type="caution">
    <text evidence="7">The sequence shown here is derived from an EMBL/GenBank/DDBJ whole genome shotgun (WGS) entry which is preliminary data.</text>
</comment>
<dbReference type="PROSITE" id="PS50888">
    <property type="entry name" value="BHLH"/>
    <property type="match status" value="1"/>
</dbReference>
<gene>
    <name evidence="7" type="ORF">ERUC_LOCUS12600</name>
</gene>
<reference evidence="7 8" key="1">
    <citation type="submission" date="2022-03" db="EMBL/GenBank/DDBJ databases">
        <authorList>
            <person name="Macdonald S."/>
            <person name="Ahmed S."/>
            <person name="Newling K."/>
        </authorList>
    </citation>
    <scope>NUCLEOTIDE SEQUENCE [LARGE SCALE GENOMIC DNA]</scope>
</reference>
<evidence type="ECO:0000259" key="6">
    <source>
        <dbReference type="PROSITE" id="PS50888"/>
    </source>
</evidence>
<dbReference type="GO" id="GO:0006355">
    <property type="term" value="P:regulation of DNA-templated transcription"/>
    <property type="evidence" value="ECO:0007669"/>
    <property type="project" value="UniProtKB-ARBA"/>
</dbReference>
<dbReference type="PANTHER" id="PTHR45844">
    <property type="entry name" value="TRANSCRIPTION FACTOR BHLH30"/>
    <property type="match status" value="1"/>
</dbReference>
<dbReference type="InterPro" id="IPR011598">
    <property type="entry name" value="bHLH_dom"/>
</dbReference>
<dbReference type="EMBL" id="CAKOAT010119598">
    <property type="protein sequence ID" value="CAH8332400.1"/>
    <property type="molecule type" value="Genomic_DNA"/>
</dbReference>
<dbReference type="InterPro" id="IPR036638">
    <property type="entry name" value="HLH_DNA-bd_sf"/>
</dbReference>
<proteinExistence type="predicted"/>
<dbReference type="SUPFAM" id="SSF47459">
    <property type="entry name" value="HLH, helix-loop-helix DNA-binding domain"/>
    <property type="match status" value="1"/>
</dbReference>
<evidence type="ECO:0000256" key="1">
    <source>
        <dbReference type="ARBA" id="ARBA00004123"/>
    </source>
</evidence>
<dbReference type="PANTHER" id="PTHR45844:SF21">
    <property type="entry name" value="BHLH DOMAIN-CONTAINING PROTEIN"/>
    <property type="match status" value="1"/>
</dbReference>
<accession>A0ABC8JKZ6</accession>
<dbReference type="Pfam" id="PF00010">
    <property type="entry name" value="HLH"/>
    <property type="match status" value="1"/>
</dbReference>
<dbReference type="Proteomes" id="UP001642260">
    <property type="component" value="Unassembled WGS sequence"/>
</dbReference>
<keyword evidence="3" id="KW-0238">DNA-binding</keyword>
<keyword evidence="4" id="KW-0804">Transcription</keyword>
<comment type="subcellular location">
    <subcellularLocation>
        <location evidence="1">Nucleus</location>
    </subcellularLocation>
</comment>
<evidence type="ECO:0000313" key="7">
    <source>
        <dbReference type="EMBL" id="CAH8332400.1"/>
    </source>
</evidence>
<evidence type="ECO:0000256" key="3">
    <source>
        <dbReference type="ARBA" id="ARBA00023125"/>
    </source>
</evidence>
<evidence type="ECO:0000256" key="4">
    <source>
        <dbReference type="ARBA" id="ARBA00023163"/>
    </source>
</evidence>
<keyword evidence="8" id="KW-1185">Reference proteome</keyword>
<sequence>MENSYDSAAAKWSDSTSPYNTVSWSLLQPDSSDSDLSRFNLGSSDEFVGGKDKAESVSRSHRLAEKRRRDRINSHLSALRKLVPDSDKLDKAALLARVIEQVKELKQNAKESPIYKDLPTEADEVIVLPETISNDLKPDTIIYKASFCCQDQAEAISEIVNVLTKFQLETIKAEIICVGGRMRINFILKEITTNTTSVKTLKQSLCAALNRITSSSSSTTSSVCRIRSKRQRWFLSSNYS</sequence>
<dbReference type="Gene3D" id="4.10.280.10">
    <property type="entry name" value="Helix-loop-helix DNA-binding domain"/>
    <property type="match status" value="1"/>
</dbReference>
<dbReference type="SMART" id="SM00353">
    <property type="entry name" value="HLH"/>
    <property type="match status" value="1"/>
</dbReference>
<keyword evidence="2" id="KW-0805">Transcription regulation</keyword>
<dbReference type="GO" id="GO:0005634">
    <property type="term" value="C:nucleus"/>
    <property type="evidence" value="ECO:0007669"/>
    <property type="project" value="UniProtKB-SubCell"/>
</dbReference>
<dbReference type="AlphaFoldDB" id="A0ABC8JKZ6"/>